<protein>
    <submittedName>
        <fullName evidence="2">Uncharacterized protein</fullName>
    </submittedName>
</protein>
<feature type="region of interest" description="Disordered" evidence="1">
    <location>
        <begin position="34"/>
        <end position="56"/>
    </location>
</feature>
<feature type="compositionally biased region" description="Basic and acidic residues" evidence="1">
    <location>
        <begin position="243"/>
        <end position="252"/>
    </location>
</feature>
<dbReference type="Proteomes" id="UP001479436">
    <property type="component" value="Unassembled WGS sequence"/>
</dbReference>
<dbReference type="EMBL" id="JASJQH010000305">
    <property type="protein sequence ID" value="KAK9765177.1"/>
    <property type="molecule type" value="Genomic_DNA"/>
</dbReference>
<comment type="caution">
    <text evidence="2">The sequence shown here is derived from an EMBL/GenBank/DDBJ whole genome shotgun (WGS) entry which is preliminary data.</text>
</comment>
<name>A0ABR2WUI7_9FUNG</name>
<accession>A0ABR2WUI7</accession>
<evidence type="ECO:0000313" key="2">
    <source>
        <dbReference type="EMBL" id="KAK9765177.1"/>
    </source>
</evidence>
<proteinExistence type="predicted"/>
<keyword evidence="3" id="KW-1185">Reference proteome</keyword>
<feature type="region of interest" description="Disordered" evidence="1">
    <location>
        <begin position="233"/>
        <end position="252"/>
    </location>
</feature>
<sequence>MEEIYGVGEKHELNSLNGHINPRDFGARAIHTHPREFLPSDPNSSSQKRRHSVSYQQANRTAPYAIPNGKEIPFGRPRHSSEADIMERIIFTPREGDHDRTYNALYDLVKKEILLNDPSKTNEQIRILTSEILDLFRNTSGSDQEKLYLVQQLFPKSPQISTEVFAELIALTQRLVLLNYQPNETRPNNPPNLKKISPPIERLLKGATLPHSFMNASGVEETLNDDEMRVGGQYQDVEYDSEISTKTDFDSD</sequence>
<organism evidence="2 3">
    <name type="scientific">Basidiobolus ranarum</name>
    <dbReference type="NCBI Taxonomy" id="34480"/>
    <lineage>
        <taxon>Eukaryota</taxon>
        <taxon>Fungi</taxon>
        <taxon>Fungi incertae sedis</taxon>
        <taxon>Zoopagomycota</taxon>
        <taxon>Entomophthoromycotina</taxon>
        <taxon>Basidiobolomycetes</taxon>
        <taxon>Basidiobolales</taxon>
        <taxon>Basidiobolaceae</taxon>
        <taxon>Basidiobolus</taxon>
    </lineage>
</organism>
<evidence type="ECO:0000256" key="1">
    <source>
        <dbReference type="SAM" id="MobiDB-lite"/>
    </source>
</evidence>
<evidence type="ECO:0000313" key="3">
    <source>
        <dbReference type="Proteomes" id="UP001479436"/>
    </source>
</evidence>
<reference evidence="2 3" key="1">
    <citation type="submission" date="2023-04" db="EMBL/GenBank/DDBJ databases">
        <title>Genome of Basidiobolus ranarum AG-B5.</title>
        <authorList>
            <person name="Stajich J.E."/>
            <person name="Carter-House D."/>
            <person name="Gryganskyi A."/>
        </authorList>
    </citation>
    <scope>NUCLEOTIDE SEQUENCE [LARGE SCALE GENOMIC DNA]</scope>
    <source>
        <strain evidence="2 3">AG-B5</strain>
    </source>
</reference>
<gene>
    <name evidence="2" type="ORF">K7432_006690</name>
</gene>